<dbReference type="EMBL" id="JBHTHU010000001">
    <property type="protein sequence ID" value="MFD0749186.1"/>
    <property type="molecule type" value="Genomic_DNA"/>
</dbReference>
<protein>
    <submittedName>
        <fullName evidence="1">Uncharacterized protein</fullName>
    </submittedName>
</protein>
<sequence>MKAAAVNDEFVLDNEGIIGDGIGAFGVIDVDARGWLAGGEE</sequence>
<comment type="caution">
    <text evidence="1">The sequence shown here is derived from an EMBL/GenBank/DDBJ whole genome shotgun (WGS) entry which is preliminary data.</text>
</comment>
<evidence type="ECO:0000313" key="2">
    <source>
        <dbReference type="Proteomes" id="UP001596958"/>
    </source>
</evidence>
<accession>A0ABW2YS07</accession>
<proteinExistence type="predicted"/>
<name>A0ABW2YS07_9SPHI</name>
<evidence type="ECO:0000313" key="1">
    <source>
        <dbReference type="EMBL" id="MFD0749186.1"/>
    </source>
</evidence>
<dbReference type="Proteomes" id="UP001596958">
    <property type="component" value="Unassembled WGS sequence"/>
</dbReference>
<organism evidence="1 2">
    <name type="scientific">Mucilaginibacter calamicampi</name>
    <dbReference type="NCBI Taxonomy" id="1302352"/>
    <lineage>
        <taxon>Bacteria</taxon>
        <taxon>Pseudomonadati</taxon>
        <taxon>Bacteroidota</taxon>
        <taxon>Sphingobacteriia</taxon>
        <taxon>Sphingobacteriales</taxon>
        <taxon>Sphingobacteriaceae</taxon>
        <taxon>Mucilaginibacter</taxon>
    </lineage>
</organism>
<gene>
    <name evidence="1" type="ORF">ACFQZS_03470</name>
</gene>
<reference evidence="2" key="1">
    <citation type="journal article" date="2019" name="Int. J. Syst. Evol. Microbiol.">
        <title>The Global Catalogue of Microorganisms (GCM) 10K type strain sequencing project: providing services to taxonomists for standard genome sequencing and annotation.</title>
        <authorList>
            <consortium name="The Broad Institute Genomics Platform"/>
            <consortium name="The Broad Institute Genome Sequencing Center for Infectious Disease"/>
            <person name="Wu L."/>
            <person name="Ma J."/>
        </authorList>
    </citation>
    <scope>NUCLEOTIDE SEQUENCE [LARGE SCALE GENOMIC DNA]</scope>
    <source>
        <strain evidence="2">CCUG 63418</strain>
    </source>
</reference>
<keyword evidence="2" id="KW-1185">Reference proteome</keyword>
<dbReference type="RefSeq" id="WP_377097325.1">
    <property type="nucleotide sequence ID" value="NZ_JBHTHU010000001.1"/>
</dbReference>